<keyword evidence="3" id="KW-1185">Reference proteome</keyword>
<evidence type="ECO:0000313" key="2">
    <source>
        <dbReference type="EMBL" id="AIE60328.1"/>
    </source>
</evidence>
<gene>
    <name evidence="2" type="ORF">BMMGA3_09650</name>
</gene>
<dbReference type="HOGENOM" id="CLU_013155_3_4_9"/>
<sequence>MMFGIGLRAPHGGVFVVPLVEGSWIMYLVAIFAGAVVSALLIGFLKKSIEK</sequence>
<feature type="transmembrane region" description="Helical" evidence="1">
    <location>
        <begin position="24"/>
        <end position="45"/>
    </location>
</feature>
<keyword evidence="1" id="KW-0812">Transmembrane</keyword>
<dbReference type="Proteomes" id="UP000027602">
    <property type="component" value="Chromosome"/>
</dbReference>
<dbReference type="STRING" id="796606.BMMGA3_09650"/>
<dbReference type="KEGG" id="bmet:BMMGA3_09650"/>
<evidence type="ECO:0000313" key="3">
    <source>
        <dbReference type="Proteomes" id="UP000027602"/>
    </source>
</evidence>
<evidence type="ECO:0000256" key="1">
    <source>
        <dbReference type="SAM" id="Phobius"/>
    </source>
</evidence>
<organism evidence="2 3">
    <name type="scientific">Bacillus methanolicus (strain MGA3 / ATCC 53907)</name>
    <dbReference type="NCBI Taxonomy" id="796606"/>
    <lineage>
        <taxon>Bacteria</taxon>
        <taxon>Bacillati</taxon>
        <taxon>Bacillota</taxon>
        <taxon>Bacilli</taxon>
        <taxon>Bacillales</taxon>
        <taxon>Bacillaceae</taxon>
        <taxon>Bacillus</taxon>
    </lineage>
</organism>
<reference evidence="2 3" key="1">
    <citation type="journal article" date="2015" name="BMC Genomics">
        <title>Transcriptome analysis of thermophilic methylotrophic Bacillus methanolicus MGA3 using RNA-sequencing provides detailed insights into its previously uncharted transcriptional landscape.</title>
        <authorList>
            <person name="Irla M."/>
            <person name="Neshat A."/>
            <person name="Brautaset T."/>
            <person name="Ruckert C."/>
            <person name="Kalinowski J."/>
            <person name="Wendisch V.F."/>
        </authorList>
    </citation>
    <scope>NUCLEOTIDE SEQUENCE [LARGE SCALE GENOMIC DNA]</scope>
    <source>
        <strain evidence="3">MGA3 / ATCC 53907</strain>
    </source>
</reference>
<keyword evidence="1" id="KW-1133">Transmembrane helix</keyword>
<dbReference type="eggNOG" id="COG1299">
    <property type="taxonomic scope" value="Bacteria"/>
</dbReference>
<keyword evidence="1" id="KW-0472">Membrane</keyword>
<proteinExistence type="predicted"/>
<protein>
    <submittedName>
        <fullName evidence="2">Putative membrane protein</fullName>
    </submittedName>
</protein>
<name>A0A068LTR0_BACMM</name>
<dbReference type="AlphaFoldDB" id="A0A068LTR0"/>
<dbReference type="EMBL" id="CP007739">
    <property type="protein sequence ID" value="AIE60328.1"/>
    <property type="molecule type" value="Genomic_DNA"/>
</dbReference>
<accession>A0A068LTR0</accession>